<organism evidence="2 3">
    <name type="scientific">Nostocoides japonicum T1-X7</name>
    <dbReference type="NCBI Taxonomy" id="1194083"/>
    <lineage>
        <taxon>Bacteria</taxon>
        <taxon>Bacillati</taxon>
        <taxon>Actinomycetota</taxon>
        <taxon>Actinomycetes</taxon>
        <taxon>Micrococcales</taxon>
        <taxon>Intrasporangiaceae</taxon>
        <taxon>Nostocoides</taxon>
    </lineage>
</organism>
<dbReference type="SUPFAM" id="SSF54001">
    <property type="entry name" value="Cysteine proteinases"/>
    <property type="match status" value="1"/>
</dbReference>
<dbReference type="InterPro" id="IPR002931">
    <property type="entry name" value="Transglutaminase-like"/>
</dbReference>
<dbReference type="Pfam" id="PF08379">
    <property type="entry name" value="Bact_transglu_N"/>
    <property type="match status" value="1"/>
</dbReference>
<proteinExistence type="predicted"/>
<evidence type="ECO:0000259" key="1">
    <source>
        <dbReference type="SMART" id="SM00460"/>
    </source>
</evidence>
<keyword evidence="3" id="KW-1185">Reference proteome</keyword>
<dbReference type="OrthoDB" id="9804023at2"/>
<dbReference type="PANTHER" id="PTHR33490:SF6">
    <property type="entry name" value="SLL1049 PROTEIN"/>
    <property type="match status" value="1"/>
</dbReference>
<protein>
    <recommendedName>
        <fullName evidence="1">Transglutaminase-like domain-containing protein</fullName>
    </recommendedName>
</protein>
<dbReference type="EMBL" id="CAJB01000124">
    <property type="protein sequence ID" value="CCH77644.1"/>
    <property type="molecule type" value="Genomic_DNA"/>
</dbReference>
<name>A0A077M098_9MICO</name>
<dbReference type="InterPro" id="IPR038765">
    <property type="entry name" value="Papain-like_cys_pep_sf"/>
</dbReference>
<dbReference type="AlphaFoldDB" id="A0A077M098"/>
<dbReference type="Gene3D" id="3.10.620.30">
    <property type="match status" value="1"/>
</dbReference>
<gene>
    <name evidence="2" type="ORF">BN12_210012</name>
</gene>
<dbReference type="RefSeq" id="WP_048550392.1">
    <property type="nucleotide sequence ID" value="NZ_HF570958.1"/>
</dbReference>
<dbReference type="Pfam" id="PF01841">
    <property type="entry name" value="Transglut_core"/>
    <property type="match status" value="1"/>
</dbReference>
<comment type="caution">
    <text evidence="2">The sequence shown here is derived from an EMBL/GenBank/DDBJ whole genome shotgun (WGS) entry which is preliminary data.</text>
</comment>
<reference evidence="2 3" key="1">
    <citation type="journal article" date="2013" name="ISME J.">
        <title>A metabolic model for members of the genus Tetrasphaera involved in enhanced biological phosphorus removal.</title>
        <authorList>
            <person name="Kristiansen R."/>
            <person name="Nguyen H.T.T."/>
            <person name="Saunders A.M."/>
            <person name="Nielsen J.L."/>
            <person name="Wimmer R."/>
            <person name="Le V.Q."/>
            <person name="McIlroy S.J."/>
            <person name="Petrovski S."/>
            <person name="Seviour R.J."/>
            <person name="Calteau A."/>
            <person name="Nielsen K.L."/>
            <person name="Nielsen P.H."/>
        </authorList>
    </citation>
    <scope>NUCLEOTIDE SEQUENCE [LARGE SCALE GENOMIC DNA]</scope>
    <source>
        <strain evidence="2 3">T1-X7</strain>
    </source>
</reference>
<dbReference type="InterPro" id="IPR013589">
    <property type="entry name" value="Bac_transglu_N"/>
</dbReference>
<dbReference type="Proteomes" id="UP000035721">
    <property type="component" value="Unassembled WGS sequence"/>
</dbReference>
<feature type="domain" description="Transglutaminase-like" evidence="1">
    <location>
        <begin position="167"/>
        <end position="234"/>
    </location>
</feature>
<dbReference type="PANTHER" id="PTHR33490">
    <property type="entry name" value="BLR5614 PROTEIN-RELATED"/>
    <property type="match status" value="1"/>
</dbReference>
<sequence length="279" mass="30526">MRRYRIVHTTVMSYDEPVSASHNEIRMSPLNEPGQTTLENRIRVRPMTWSHVYRDHWGTHVTAMESLATHDRLEIDVTSTVERTAAPDTGPSPGWSALADPVLQDRSVEWLRTTGRTAPGRGIVDLARSVGDAATPRDAAAQLAERIRTTMVYERGVTTVQDSGETAWSRGYGVCQDFAHIAVAALRHLGVPARYVSGYLAPDREAAVGESSEGESHAWLELWDGGWLPLDPTNGTAVGLDHVVVARGRDYADVPPFKGVYSGPGVASLDVTVRFTRLA</sequence>
<evidence type="ECO:0000313" key="2">
    <source>
        <dbReference type="EMBL" id="CCH77644.1"/>
    </source>
</evidence>
<dbReference type="SMART" id="SM00460">
    <property type="entry name" value="TGc"/>
    <property type="match status" value="1"/>
</dbReference>
<dbReference type="STRING" id="1194083.BN12_210012"/>
<evidence type="ECO:0000313" key="3">
    <source>
        <dbReference type="Proteomes" id="UP000035721"/>
    </source>
</evidence>
<accession>A0A077M098</accession>